<dbReference type="EMBL" id="JBBPFD010000002">
    <property type="protein sequence ID" value="KAK7939386.1"/>
    <property type="molecule type" value="Genomic_DNA"/>
</dbReference>
<name>A0AAW0PUI6_9GOBI</name>
<accession>A0AAW0PUI6</accession>
<gene>
    <name evidence="1" type="ORF">WMY93_002712</name>
</gene>
<protein>
    <submittedName>
        <fullName evidence="1">Uncharacterized protein</fullName>
    </submittedName>
</protein>
<reference evidence="2" key="1">
    <citation type="submission" date="2024-04" db="EMBL/GenBank/DDBJ databases">
        <title>Salinicola lusitanus LLJ914,a marine bacterium isolated from the Okinawa Trough.</title>
        <authorList>
            <person name="Li J."/>
        </authorList>
    </citation>
    <scope>NUCLEOTIDE SEQUENCE [LARGE SCALE GENOMIC DNA]</scope>
</reference>
<keyword evidence="2" id="KW-1185">Reference proteome</keyword>
<sequence length="143" mass="16004">MKVESNSVIGLQQLSAGLSRAVRFKWAQRSQAPSCTDPSIHLTNINVNMSLWPGPFPSPLVFISMWCSCLVLLKEDTRLPRATLMQSQRPQEYFTVPKLALTEPSADSEAFYLDTAASSKWIEEDRKQVLGVQEGGKTEEIMD</sequence>
<organism evidence="1 2">
    <name type="scientific">Mugilogobius chulae</name>
    <name type="common">yellowstripe goby</name>
    <dbReference type="NCBI Taxonomy" id="88201"/>
    <lineage>
        <taxon>Eukaryota</taxon>
        <taxon>Metazoa</taxon>
        <taxon>Chordata</taxon>
        <taxon>Craniata</taxon>
        <taxon>Vertebrata</taxon>
        <taxon>Euteleostomi</taxon>
        <taxon>Actinopterygii</taxon>
        <taxon>Neopterygii</taxon>
        <taxon>Teleostei</taxon>
        <taxon>Neoteleostei</taxon>
        <taxon>Acanthomorphata</taxon>
        <taxon>Gobiaria</taxon>
        <taxon>Gobiiformes</taxon>
        <taxon>Gobioidei</taxon>
        <taxon>Gobiidae</taxon>
        <taxon>Gobionellinae</taxon>
        <taxon>Mugilogobius</taxon>
    </lineage>
</organism>
<evidence type="ECO:0000313" key="2">
    <source>
        <dbReference type="Proteomes" id="UP001460270"/>
    </source>
</evidence>
<comment type="caution">
    <text evidence="1">The sequence shown here is derived from an EMBL/GenBank/DDBJ whole genome shotgun (WGS) entry which is preliminary data.</text>
</comment>
<evidence type="ECO:0000313" key="1">
    <source>
        <dbReference type="EMBL" id="KAK7939386.1"/>
    </source>
</evidence>
<dbReference type="Proteomes" id="UP001460270">
    <property type="component" value="Unassembled WGS sequence"/>
</dbReference>
<proteinExistence type="predicted"/>
<dbReference type="AlphaFoldDB" id="A0AAW0PUI6"/>